<feature type="domain" description="DUF6531" evidence="2">
    <location>
        <begin position="277"/>
        <end position="351"/>
    </location>
</feature>
<dbReference type="PANTHER" id="PTHR32305">
    <property type="match status" value="1"/>
</dbReference>
<feature type="domain" description="Teneurin-like YD-shell" evidence="3">
    <location>
        <begin position="714"/>
        <end position="905"/>
    </location>
</feature>
<dbReference type="Proteomes" id="UP000249645">
    <property type="component" value="Unassembled WGS sequence"/>
</dbReference>
<feature type="domain" description="Teneurin-like YD-shell" evidence="3">
    <location>
        <begin position="565"/>
        <end position="709"/>
    </location>
</feature>
<reference evidence="4 5" key="1">
    <citation type="submission" date="2017-11" db="EMBL/GenBank/DDBJ databases">
        <title>Infants hospitalized years apart are colonized by the same room-sourced microbial strains.</title>
        <authorList>
            <person name="Brooks B."/>
            <person name="Olm M.R."/>
            <person name="Firek B.A."/>
            <person name="Baker R."/>
            <person name="Thomas B.C."/>
            <person name="Morowitz M.J."/>
            <person name="Banfield J.F."/>
        </authorList>
    </citation>
    <scope>NUCLEOTIDE SEQUENCE [LARGE SCALE GENOMIC DNA]</scope>
    <source>
        <strain evidence="4">S2_009_000_R2_76</strain>
    </source>
</reference>
<feature type="domain" description="Teneurin-like YD-shell" evidence="3">
    <location>
        <begin position="395"/>
        <end position="524"/>
    </location>
</feature>
<dbReference type="NCBIfam" id="TIGR01643">
    <property type="entry name" value="YD_repeat_2x"/>
    <property type="match status" value="3"/>
</dbReference>
<dbReference type="Gene3D" id="2.180.10.10">
    <property type="entry name" value="RHS repeat-associated core"/>
    <property type="match status" value="2"/>
</dbReference>
<gene>
    <name evidence="4" type="ORF">DI598_04040</name>
</gene>
<dbReference type="AlphaFoldDB" id="A0A2W5F6N6"/>
<dbReference type="InterPro" id="IPR050708">
    <property type="entry name" value="T6SS_VgrG/RHS"/>
</dbReference>
<feature type="non-terminal residue" evidence="4">
    <location>
        <position position="1050"/>
    </location>
</feature>
<dbReference type="Pfam" id="PF20148">
    <property type="entry name" value="DUF6531"/>
    <property type="match status" value="1"/>
</dbReference>
<protein>
    <recommendedName>
        <fullName evidence="6">YD repeat protein</fullName>
    </recommendedName>
</protein>
<evidence type="ECO:0000313" key="4">
    <source>
        <dbReference type="EMBL" id="PZP51078.1"/>
    </source>
</evidence>
<evidence type="ECO:0000259" key="2">
    <source>
        <dbReference type="Pfam" id="PF20148"/>
    </source>
</evidence>
<dbReference type="InterPro" id="IPR006530">
    <property type="entry name" value="YD"/>
</dbReference>
<evidence type="ECO:0000259" key="3">
    <source>
        <dbReference type="Pfam" id="PF25023"/>
    </source>
</evidence>
<evidence type="ECO:0000256" key="1">
    <source>
        <dbReference type="ARBA" id="ARBA00022737"/>
    </source>
</evidence>
<keyword evidence="1" id="KW-0677">Repeat</keyword>
<comment type="caution">
    <text evidence="4">The sequence shown here is derived from an EMBL/GenBank/DDBJ whole genome shotgun (WGS) entry which is preliminary data.</text>
</comment>
<proteinExistence type="predicted"/>
<evidence type="ECO:0008006" key="6">
    <source>
        <dbReference type="Google" id="ProtNLM"/>
    </source>
</evidence>
<organism evidence="4 5">
    <name type="scientific">Pseudopedobacter saltans</name>
    <dbReference type="NCBI Taxonomy" id="151895"/>
    <lineage>
        <taxon>Bacteria</taxon>
        <taxon>Pseudomonadati</taxon>
        <taxon>Bacteroidota</taxon>
        <taxon>Sphingobacteriia</taxon>
        <taxon>Sphingobacteriales</taxon>
        <taxon>Sphingobacteriaceae</taxon>
        <taxon>Pseudopedobacter</taxon>
    </lineage>
</organism>
<evidence type="ECO:0000313" key="5">
    <source>
        <dbReference type="Proteomes" id="UP000249645"/>
    </source>
</evidence>
<accession>A0A2W5F6N6</accession>
<dbReference type="InterPro" id="IPR056823">
    <property type="entry name" value="TEN-like_YD-shell"/>
</dbReference>
<dbReference type="EMBL" id="QFOI01000043">
    <property type="protein sequence ID" value="PZP51078.1"/>
    <property type="molecule type" value="Genomic_DNA"/>
</dbReference>
<dbReference type="InterPro" id="IPR045351">
    <property type="entry name" value="DUF6531"/>
</dbReference>
<dbReference type="Pfam" id="PF25023">
    <property type="entry name" value="TEN_YD-shell"/>
    <property type="match status" value="3"/>
</dbReference>
<dbReference type="PANTHER" id="PTHR32305:SF15">
    <property type="entry name" value="PROTEIN RHSA-RELATED"/>
    <property type="match status" value="1"/>
</dbReference>
<sequence length="1050" mass="117834">MAIKITAAKPNMKASVQPMQAAKHFDIVLGLDFHIVKTPVVPVPIPIVPFGALIFDPMDYISITIPAMPAFSEDGKFHMDPAPMGGSVLIDGFYRGAATSALLALPPFSPPIPGKMGKAMGLAKKFNPLHLVVPKPLFLLPFLAPHDGQISHGSKTVMTQQMEQSTHMDHCWSCNEMGQIVMNSPTALYANYATVILIVLPFGRPVIVGGERIEHKMSWADLVNALMMMGLTKIVGSAAKKLTGKLLTKLNKALSDKFPNYKKFGDKVQPSICTHLGEPVDVASGNMTSLIQGFSLPGPIPFEWEANYDSRSSYQGPLGIGMVHSYDISLKILPEQETVLVNDAYGRGISFSTLLPGEEMFNPLEKYTLYRDKTTKLYHVKDNKGLFLYFHERQNSSGLHALKSIVDRNAFSIRFEYNRNYDVLEKITDSCGRIIHVHSDENERIVALSLQHPTDNTQVAPIRYAYDSQGRMTQFTDVYDASNYLEWQEHYITARTFKDGTTFTFTYQKDGKCIAAEGPNGLFSYFFQYKQNSTLATNSLGHTSEYYHKDGIVLREITPEGGVKTFTYDAFRNKVAEQDAAGIVSTWEYDEKGNLITIGHPGKGQTQVTYNQMDLPETIKQPNGGIWQYAYDGSGNMTHRVNPMGAGLHYRYHDGLLSSISNDLGVTTRISYDKDYNLAEVVLPAGRGRINYCYDGWGNNLQISTPTGNGVRRQYDLRQRVTRVVNADGLVTNIAYNNQDDIIGASDNYSSVQLDRNFFGDVVQRRQGKSEISFQFDKEGQLTDIYNEHHENYHFDYDQDGNVIEETGFDDKKTGYNRDLAGKVIEKNSPSGTTHYSYNSGGQLTDILYPDQQIEHFDFDAMGMLRNANNTHSNVQLTRNLLGQVLEEKTDACTITHQYDEQGRHLLTESSLGASISQQYNDLGDILQRKAMDWQTEMQYDQYGRLTGKKGNNGLEEQYSYDAYSRLVSQTVRQQGSTRAGHRRDYNWQAGNRLKAVSDSTTGTKQFHHDVYGNLTEVLYGDGSVEYREPDLVGNLFETPTKTDRQYDKG</sequence>
<name>A0A2W5F6N6_9SPHI</name>